<dbReference type="STRING" id="1262585.BJI46_03950"/>
<accession>A0A1E7R2T5</accession>
<keyword evidence="2" id="KW-1185">Reference proteome</keyword>
<proteinExistence type="predicted"/>
<dbReference type="EMBL" id="MKKK01000045">
    <property type="protein sequence ID" value="OEY93605.1"/>
    <property type="molecule type" value="Genomic_DNA"/>
</dbReference>
<protein>
    <submittedName>
        <fullName evidence="1">Uncharacterized protein</fullName>
    </submittedName>
</protein>
<gene>
    <name evidence="1" type="ORF">BJI46_03950</name>
</gene>
<dbReference type="Proteomes" id="UP000185895">
    <property type="component" value="Unassembled WGS sequence"/>
</dbReference>
<reference evidence="1 2" key="1">
    <citation type="submission" date="2016-09" db="EMBL/GenBank/DDBJ databases">
        <authorList>
            <person name="Capua I."/>
            <person name="De Benedictis P."/>
            <person name="Joannis T."/>
            <person name="Lombin L.H."/>
            <person name="Cattoli G."/>
        </authorList>
    </citation>
    <scope>NUCLEOTIDE SEQUENCE [LARGE SCALE GENOMIC DNA]</scope>
    <source>
        <strain evidence="1 2">ANC 4671</strain>
    </source>
</reference>
<evidence type="ECO:0000313" key="1">
    <source>
        <dbReference type="EMBL" id="OEY93605.1"/>
    </source>
</evidence>
<comment type="caution">
    <text evidence="1">The sequence shown here is derived from an EMBL/GenBank/DDBJ whole genome shotgun (WGS) entry which is preliminary data.</text>
</comment>
<sequence>MKVAKVVTLIEAISACRKLRLIQKQTNNITNAIASTVSIIFSANGSYSVGMTAISALRYDMALVL</sequence>
<organism evidence="1 2">
    <name type="scientific">Acinetobacter qingfengensis</name>
    <dbReference type="NCBI Taxonomy" id="1262585"/>
    <lineage>
        <taxon>Bacteria</taxon>
        <taxon>Pseudomonadati</taxon>
        <taxon>Pseudomonadota</taxon>
        <taxon>Gammaproteobacteria</taxon>
        <taxon>Moraxellales</taxon>
        <taxon>Moraxellaceae</taxon>
        <taxon>Acinetobacter</taxon>
    </lineage>
</organism>
<name>A0A1E7R2T5_9GAMM</name>
<evidence type="ECO:0000313" key="2">
    <source>
        <dbReference type="Proteomes" id="UP000185895"/>
    </source>
</evidence>
<dbReference type="AlphaFoldDB" id="A0A1E7R2T5"/>